<reference evidence="2" key="2">
    <citation type="submission" date="2025-08" db="UniProtKB">
        <authorList>
            <consortium name="Ensembl"/>
        </authorList>
    </citation>
    <scope>IDENTIFICATION</scope>
</reference>
<dbReference type="Pfam" id="PF08039">
    <property type="entry name" value="Mit_proteolip"/>
    <property type="match status" value="1"/>
</dbReference>
<keyword evidence="3" id="KW-1185">Reference proteome</keyword>
<reference evidence="2" key="1">
    <citation type="submission" date="2020-06" db="EMBL/GenBank/DDBJ databases">
        <authorList>
            <consortium name="Wellcome Sanger Institute Data Sharing"/>
        </authorList>
    </citation>
    <scope>NUCLEOTIDE SEQUENCE [LARGE SCALE GENOMIC DNA]</scope>
</reference>
<organism evidence="2 3">
    <name type="scientific">Gouania willdenowi</name>
    <name type="common">Blunt-snouted clingfish</name>
    <name type="synonym">Lepadogaster willdenowi</name>
    <dbReference type="NCBI Taxonomy" id="441366"/>
    <lineage>
        <taxon>Eukaryota</taxon>
        <taxon>Metazoa</taxon>
        <taxon>Chordata</taxon>
        <taxon>Craniata</taxon>
        <taxon>Vertebrata</taxon>
        <taxon>Euteleostomi</taxon>
        <taxon>Actinopterygii</taxon>
        <taxon>Neopterygii</taxon>
        <taxon>Teleostei</taxon>
        <taxon>Neoteleostei</taxon>
        <taxon>Acanthomorphata</taxon>
        <taxon>Ovalentaria</taxon>
        <taxon>Blenniimorphae</taxon>
        <taxon>Blenniiformes</taxon>
        <taxon>Gobiesocoidei</taxon>
        <taxon>Gobiesocidae</taxon>
        <taxon>Gobiesocinae</taxon>
        <taxon>Gouania</taxon>
    </lineage>
</organism>
<feature type="transmembrane region" description="Helical" evidence="1">
    <location>
        <begin position="23"/>
        <end position="39"/>
    </location>
</feature>
<dbReference type="PANTHER" id="PTHR15233">
    <property type="entry name" value="MITOCHONDRIAL PROTEOLIPID"/>
    <property type="match status" value="1"/>
</dbReference>
<dbReference type="PANTHER" id="PTHR15233:SF1">
    <property type="entry name" value="ATP SYNTHASE SUBUNIT ATP5MJ, MITOCHONDRIAL"/>
    <property type="match status" value="1"/>
</dbReference>
<dbReference type="AlphaFoldDB" id="A0A8C5N7X2"/>
<dbReference type="InterPro" id="IPR012574">
    <property type="entry name" value="ATP5MJ"/>
</dbReference>
<dbReference type="Proteomes" id="UP000694680">
    <property type="component" value="Chromosome 24"/>
</dbReference>
<reference evidence="2" key="3">
    <citation type="submission" date="2025-09" db="UniProtKB">
        <authorList>
            <consortium name="Ensembl"/>
        </authorList>
    </citation>
    <scope>IDENTIFICATION</scope>
</reference>
<keyword evidence="1" id="KW-0812">Transmembrane</keyword>
<name>A0A8C5N7X2_GOUWI</name>
<keyword evidence="1" id="KW-0472">Membrane</keyword>
<accession>A0A8C5N7X2</accession>
<dbReference type="GO" id="GO:0005739">
    <property type="term" value="C:mitochondrion"/>
    <property type="evidence" value="ECO:0007669"/>
    <property type="project" value="InterPro"/>
</dbReference>
<dbReference type="Ensembl" id="ENSGWIT00000038721.1">
    <property type="protein sequence ID" value="ENSGWIP00000035521.1"/>
    <property type="gene ID" value="ENSGWIG00000018340.1"/>
</dbReference>
<evidence type="ECO:0000313" key="2">
    <source>
        <dbReference type="Ensembl" id="ENSGWIP00000035521.1"/>
    </source>
</evidence>
<sequence>MAGRALASWWAQMKPYAHAYQEVWVGLGLMTYVYYKISYPSKKAVKDRK</sequence>
<protein>
    <recommendedName>
        <fullName evidence="4">6.8 kDa mitochondrial proteolipid</fullName>
    </recommendedName>
</protein>
<evidence type="ECO:0008006" key="4">
    <source>
        <dbReference type="Google" id="ProtNLM"/>
    </source>
</evidence>
<keyword evidence="1" id="KW-1133">Transmembrane helix</keyword>
<evidence type="ECO:0000313" key="3">
    <source>
        <dbReference type="Proteomes" id="UP000694680"/>
    </source>
</evidence>
<evidence type="ECO:0000256" key="1">
    <source>
        <dbReference type="SAM" id="Phobius"/>
    </source>
</evidence>
<proteinExistence type="predicted"/>